<keyword evidence="5" id="KW-1133">Transmembrane helix</keyword>
<dbReference type="Proteomes" id="UP000242457">
    <property type="component" value="Unassembled WGS sequence"/>
</dbReference>
<protein>
    <recommendedName>
        <fullName evidence="8">MICOS complex subunit MIC13</fullName>
    </recommendedName>
</protein>
<evidence type="ECO:0000256" key="3">
    <source>
        <dbReference type="ARBA" id="ARBA00022692"/>
    </source>
</evidence>
<evidence type="ECO:0000313" key="9">
    <source>
        <dbReference type="EMBL" id="PBC33722.1"/>
    </source>
</evidence>
<dbReference type="GO" id="GO:0042407">
    <property type="term" value="P:cristae formation"/>
    <property type="evidence" value="ECO:0007669"/>
    <property type="project" value="TreeGrafter"/>
</dbReference>
<keyword evidence="4 8" id="KW-0999">Mitochondrion inner membrane</keyword>
<dbReference type="AlphaFoldDB" id="A0A2A3ER28"/>
<accession>A0A2A3ER28</accession>
<reference evidence="9 10" key="1">
    <citation type="submission" date="2014-07" db="EMBL/GenBank/DDBJ databases">
        <title>Genomic and transcriptomic analysis on Apis cerana provide comprehensive insights into honey bee biology.</title>
        <authorList>
            <person name="Diao Q."/>
            <person name="Sun L."/>
            <person name="Zheng H."/>
            <person name="Zheng H."/>
            <person name="Xu S."/>
            <person name="Wang S."/>
            <person name="Zeng Z."/>
            <person name="Hu F."/>
            <person name="Su S."/>
            <person name="Wu J."/>
        </authorList>
    </citation>
    <scope>NUCLEOTIDE SEQUENCE [LARGE SCALE GENOMIC DNA]</scope>
    <source>
        <tissue evidence="9">Pupae without intestine</tissue>
    </source>
</reference>
<comment type="function">
    <text evidence="8">Component of the MICOS complex, a large protein complex of the mitochondrial inner membrane that plays crucial roles in the maintenance of crista junctions, inner membrane architecture, and formation of contact sites to the outer membrane.</text>
</comment>
<evidence type="ECO:0000256" key="8">
    <source>
        <dbReference type="RuleBase" id="RU363009"/>
    </source>
</evidence>
<organism evidence="9 10">
    <name type="scientific">Apis cerana cerana</name>
    <name type="common">Oriental honeybee</name>
    <dbReference type="NCBI Taxonomy" id="94128"/>
    <lineage>
        <taxon>Eukaryota</taxon>
        <taxon>Metazoa</taxon>
        <taxon>Ecdysozoa</taxon>
        <taxon>Arthropoda</taxon>
        <taxon>Hexapoda</taxon>
        <taxon>Insecta</taxon>
        <taxon>Pterygota</taxon>
        <taxon>Neoptera</taxon>
        <taxon>Endopterygota</taxon>
        <taxon>Hymenoptera</taxon>
        <taxon>Apocrita</taxon>
        <taxon>Aculeata</taxon>
        <taxon>Apoidea</taxon>
        <taxon>Anthophila</taxon>
        <taxon>Apidae</taxon>
        <taxon>Apis</taxon>
    </lineage>
</organism>
<keyword evidence="3" id="KW-0812">Transmembrane</keyword>
<keyword evidence="7" id="KW-0472">Membrane</keyword>
<evidence type="ECO:0000256" key="5">
    <source>
        <dbReference type="ARBA" id="ARBA00022989"/>
    </source>
</evidence>
<gene>
    <name evidence="9" type="ORF">APICC_06745</name>
</gene>
<dbReference type="EMBL" id="KZ288197">
    <property type="protein sequence ID" value="PBC33722.1"/>
    <property type="molecule type" value="Genomic_DNA"/>
</dbReference>
<dbReference type="PANTHER" id="PTHR31816:SF3">
    <property type="entry name" value="MICOS COMPLEX SUBUNIT MIC13"/>
    <property type="match status" value="1"/>
</dbReference>
<sequence length="151" mass="17521">MNLIRLNLDFKVSFKVEGYVFRFGIKSSIVGGIVYYTYKEGLWSKSEETAALYKKLNIKIAPYVQENVPEKITKEISQLPSVTDITNFIKVTWNKGVMSSMEFISNLPTHTFNSATSLYETTQSYIKELSLFLFMNMPMKLHQYNMNKENN</sequence>
<evidence type="ECO:0000256" key="7">
    <source>
        <dbReference type="ARBA" id="ARBA00023136"/>
    </source>
</evidence>
<dbReference type="OrthoDB" id="5948578at2759"/>
<comment type="similarity">
    <text evidence="2 8">Belongs to the MICOS complex subunit Mic13 family.</text>
</comment>
<evidence type="ECO:0000256" key="6">
    <source>
        <dbReference type="ARBA" id="ARBA00023128"/>
    </source>
</evidence>
<name>A0A2A3ER28_APICC</name>
<evidence type="ECO:0000256" key="4">
    <source>
        <dbReference type="ARBA" id="ARBA00022792"/>
    </source>
</evidence>
<dbReference type="PANTHER" id="PTHR31816">
    <property type="entry name" value="MICOS COMPLEX SUBUNIT MIC13"/>
    <property type="match status" value="1"/>
</dbReference>
<dbReference type="GO" id="GO:0061617">
    <property type="term" value="C:MICOS complex"/>
    <property type="evidence" value="ECO:0007669"/>
    <property type="project" value="UniProtKB-UniRule"/>
</dbReference>
<dbReference type="STRING" id="94128.A0A2A3ER28"/>
<evidence type="ECO:0000313" key="10">
    <source>
        <dbReference type="Proteomes" id="UP000242457"/>
    </source>
</evidence>
<dbReference type="GO" id="GO:0044284">
    <property type="term" value="C:mitochondrial crista junction"/>
    <property type="evidence" value="ECO:0007669"/>
    <property type="project" value="TreeGrafter"/>
</dbReference>
<evidence type="ECO:0000256" key="1">
    <source>
        <dbReference type="ARBA" id="ARBA00004434"/>
    </source>
</evidence>
<comment type="subunit">
    <text evidence="8">Component of the mitochondrial contact site and cristae organizing system (MICOS) complex.</text>
</comment>
<evidence type="ECO:0000256" key="2">
    <source>
        <dbReference type="ARBA" id="ARBA00006771"/>
    </source>
</evidence>
<keyword evidence="10" id="KW-1185">Reference proteome</keyword>
<dbReference type="Pfam" id="PF15884">
    <property type="entry name" value="QIL1"/>
    <property type="match status" value="1"/>
</dbReference>
<dbReference type="InterPro" id="IPR026769">
    <property type="entry name" value="Mic13"/>
</dbReference>
<proteinExistence type="inferred from homology"/>
<keyword evidence="6 8" id="KW-0496">Mitochondrion</keyword>
<comment type="subcellular location">
    <subcellularLocation>
        <location evidence="1 8">Mitochondrion inner membrane</location>
        <topology evidence="1 8">Single-pass membrane protein</topology>
    </subcellularLocation>
</comment>